<dbReference type="AlphaFoldDB" id="A0A8H3ZII4"/>
<accession>A0A8H3ZII4</accession>
<keyword evidence="2" id="KW-1185">Reference proteome</keyword>
<reference evidence="1 2" key="1">
    <citation type="submission" date="2019-12" db="EMBL/GenBank/DDBJ databases">
        <title>A genome sequence resource for the geographically widespread anthracnose pathogen Colletotrichum asianum.</title>
        <authorList>
            <person name="Meng Y."/>
        </authorList>
    </citation>
    <scope>NUCLEOTIDE SEQUENCE [LARGE SCALE GENOMIC DNA]</scope>
    <source>
        <strain evidence="1 2">ICMP 18580</strain>
    </source>
</reference>
<dbReference type="EMBL" id="WOWK01000136">
    <property type="protein sequence ID" value="KAF0317167.1"/>
    <property type="molecule type" value="Genomic_DNA"/>
</dbReference>
<comment type="caution">
    <text evidence="1">The sequence shown here is derived from an EMBL/GenBank/DDBJ whole genome shotgun (WGS) entry which is preliminary data.</text>
</comment>
<proteinExistence type="predicted"/>
<evidence type="ECO:0000313" key="1">
    <source>
        <dbReference type="EMBL" id="KAF0317167.1"/>
    </source>
</evidence>
<organism evidence="1 2">
    <name type="scientific">Colletotrichum asianum</name>
    <dbReference type="NCBI Taxonomy" id="702518"/>
    <lineage>
        <taxon>Eukaryota</taxon>
        <taxon>Fungi</taxon>
        <taxon>Dikarya</taxon>
        <taxon>Ascomycota</taxon>
        <taxon>Pezizomycotina</taxon>
        <taxon>Sordariomycetes</taxon>
        <taxon>Hypocreomycetidae</taxon>
        <taxon>Glomerellales</taxon>
        <taxon>Glomerellaceae</taxon>
        <taxon>Colletotrichum</taxon>
        <taxon>Colletotrichum gloeosporioides species complex</taxon>
    </lineage>
</organism>
<sequence length="159" mass="17611">MSSKRSTALRPRVTLWLHSQHHSWTMSCRLASLIAHVTTRFYLFVSPQTRTGAFFMSGACLCVVVWLRPRAIITVADSSTSDPAPVLEPSRLAFPAARIHMYELQRPSTAPHRCHLHLTSPGSFQNIICLGGLASHPLFSTAGLPPRSQTGGQWRRAQP</sequence>
<protein>
    <submittedName>
        <fullName evidence="1">Uncharacterized protein</fullName>
    </submittedName>
</protein>
<evidence type="ECO:0000313" key="2">
    <source>
        <dbReference type="Proteomes" id="UP000434172"/>
    </source>
</evidence>
<gene>
    <name evidence="1" type="ORF">GQ607_015592</name>
</gene>
<dbReference type="Proteomes" id="UP000434172">
    <property type="component" value="Unassembled WGS sequence"/>
</dbReference>
<name>A0A8H3ZII4_9PEZI</name>
<dbReference type="PROSITE" id="PS51257">
    <property type="entry name" value="PROKAR_LIPOPROTEIN"/>
    <property type="match status" value="1"/>
</dbReference>